<dbReference type="EMBL" id="ML119051">
    <property type="protein sequence ID" value="ROT43012.1"/>
    <property type="molecule type" value="Genomic_DNA"/>
</dbReference>
<feature type="transmembrane region" description="Helical" evidence="1">
    <location>
        <begin position="79"/>
        <end position="99"/>
    </location>
</feature>
<protein>
    <recommendedName>
        <fullName evidence="4">AtmA protein</fullName>
    </recommendedName>
</protein>
<feature type="transmembrane region" description="Helical" evidence="1">
    <location>
        <begin position="197"/>
        <end position="220"/>
    </location>
</feature>
<accession>A0A3N2Q8D1</accession>
<keyword evidence="3" id="KW-1185">Reference proteome</keyword>
<reference evidence="2 3" key="1">
    <citation type="journal article" date="2018" name="Mol. Ecol.">
        <title>The obligate alkalophilic soda-lake fungus Sodiomyces alkalinus has shifted to a protein diet.</title>
        <authorList>
            <person name="Grum-Grzhimaylo A.A."/>
            <person name="Falkoski D.L."/>
            <person name="van den Heuvel J."/>
            <person name="Valero-Jimenez C.A."/>
            <person name="Min B."/>
            <person name="Choi I.G."/>
            <person name="Lipzen A."/>
            <person name="Daum C.G."/>
            <person name="Aanen D.K."/>
            <person name="Tsang A."/>
            <person name="Henrissat B."/>
            <person name="Bilanenko E.N."/>
            <person name="de Vries R.P."/>
            <person name="van Kan J.A.L."/>
            <person name="Grigoriev I.V."/>
            <person name="Debets A.J.M."/>
        </authorList>
    </citation>
    <scope>NUCLEOTIDE SEQUENCE [LARGE SCALE GENOMIC DNA]</scope>
    <source>
        <strain evidence="2 3">F11</strain>
    </source>
</reference>
<evidence type="ECO:0000313" key="2">
    <source>
        <dbReference type="EMBL" id="ROT43012.1"/>
    </source>
</evidence>
<evidence type="ECO:0000256" key="1">
    <source>
        <dbReference type="SAM" id="Phobius"/>
    </source>
</evidence>
<evidence type="ECO:0000313" key="3">
    <source>
        <dbReference type="Proteomes" id="UP000272025"/>
    </source>
</evidence>
<gene>
    <name evidence="2" type="ORF">SODALDRAFT_327184</name>
</gene>
<organism evidence="2 3">
    <name type="scientific">Sodiomyces alkalinus (strain CBS 110278 / VKM F-3762 / F11)</name>
    <name type="common">Alkaliphilic filamentous fungus</name>
    <dbReference type="NCBI Taxonomy" id="1314773"/>
    <lineage>
        <taxon>Eukaryota</taxon>
        <taxon>Fungi</taxon>
        <taxon>Dikarya</taxon>
        <taxon>Ascomycota</taxon>
        <taxon>Pezizomycotina</taxon>
        <taxon>Sordariomycetes</taxon>
        <taxon>Hypocreomycetidae</taxon>
        <taxon>Glomerellales</taxon>
        <taxon>Plectosphaerellaceae</taxon>
        <taxon>Sodiomyces</taxon>
    </lineage>
</organism>
<dbReference type="GeneID" id="39578837"/>
<sequence>MVHRAAAALAVASWAVVGAYSLGSLIQSLPAQDPEQDLLLPGTDHAVRAVFTGVFAIDEFLRGVIQHFYPIVAGPWPGLSLFAANFAGQIVPMVSIVVLEGLRVGNRNSILSFPAIWGIIYQALSGAVILPIFLALSLLRSPRGEKADDKSKAASFLPMDPVAVSTVPAALAIGFILPTLLMALPSPNIITLDQQQIFIALWQAFPLLTSAAHAVLTALARAPGGGAAADSSPMAAARSAYKRILAITGVTHLGSLAIALCPGIPAALFGVDMGRPTLREMFVPVSVFSPFTVSGLVEASHAIFQYDYIVISSAALLWVTFLSRNVTSTVVKLLARTVLVGPLGATLWAVWDRDEEAMAEAEAEAVGRKTQ</sequence>
<dbReference type="OrthoDB" id="72269at2759"/>
<dbReference type="Proteomes" id="UP000272025">
    <property type="component" value="Unassembled WGS sequence"/>
</dbReference>
<feature type="transmembrane region" description="Helical" evidence="1">
    <location>
        <begin position="111"/>
        <end position="136"/>
    </location>
</feature>
<evidence type="ECO:0008006" key="4">
    <source>
        <dbReference type="Google" id="ProtNLM"/>
    </source>
</evidence>
<dbReference type="RefSeq" id="XP_028470818.1">
    <property type="nucleotide sequence ID" value="XM_028610359.1"/>
</dbReference>
<feature type="transmembrane region" description="Helical" evidence="1">
    <location>
        <begin position="162"/>
        <end position="185"/>
    </location>
</feature>
<name>A0A3N2Q8D1_SODAK</name>
<dbReference type="AlphaFoldDB" id="A0A3N2Q8D1"/>
<keyword evidence="1" id="KW-0472">Membrane</keyword>
<keyword evidence="1" id="KW-1133">Transmembrane helix</keyword>
<proteinExistence type="predicted"/>
<feature type="transmembrane region" description="Helical" evidence="1">
    <location>
        <begin position="240"/>
        <end position="269"/>
    </location>
</feature>
<keyword evidence="1" id="KW-0812">Transmembrane</keyword>